<dbReference type="AlphaFoldDB" id="A0AAV3QQW0"/>
<comment type="caution">
    <text evidence="1">The sequence shown here is derived from an EMBL/GenBank/DDBJ whole genome shotgun (WGS) entry which is preliminary data.</text>
</comment>
<keyword evidence="2" id="KW-1185">Reference proteome</keyword>
<dbReference type="Proteomes" id="UP001454036">
    <property type="component" value="Unassembled WGS sequence"/>
</dbReference>
<accession>A0AAV3QQW0</accession>
<organism evidence="1 2">
    <name type="scientific">Lithospermum erythrorhizon</name>
    <name type="common">Purple gromwell</name>
    <name type="synonym">Lithospermum officinale var. erythrorhizon</name>
    <dbReference type="NCBI Taxonomy" id="34254"/>
    <lineage>
        <taxon>Eukaryota</taxon>
        <taxon>Viridiplantae</taxon>
        <taxon>Streptophyta</taxon>
        <taxon>Embryophyta</taxon>
        <taxon>Tracheophyta</taxon>
        <taxon>Spermatophyta</taxon>
        <taxon>Magnoliopsida</taxon>
        <taxon>eudicotyledons</taxon>
        <taxon>Gunneridae</taxon>
        <taxon>Pentapetalae</taxon>
        <taxon>asterids</taxon>
        <taxon>lamiids</taxon>
        <taxon>Boraginales</taxon>
        <taxon>Boraginaceae</taxon>
        <taxon>Boraginoideae</taxon>
        <taxon>Lithospermeae</taxon>
        <taxon>Lithospermum</taxon>
    </lineage>
</organism>
<proteinExistence type="predicted"/>
<evidence type="ECO:0000313" key="1">
    <source>
        <dbReference type="EMBL" id="GAA0165018.1"/>
    </source>
</evidence>
<evidence type="ECO:0000313" key="2">
    <source>
        <dbReference type="Proteomes" id="UP001454036"/>
    </source>
</evidence>
<gene>
    <name evidence="1" type="ORF">LIER_39897</name>
</gene>
<dbReference type="EMBL" id="BAABME010022102">
    <property type="protein sequence ID" value="GAA0165018.1"/>
    <property type="molecule type" value="Genomic_DNA"/>
</dbReference>
<reference evidence="1 2" key="1">
    <citation type="submission" date="2024-01" db="EMBL/GenBank/DDBJ databases">
        <title>The complete chloroplast genome sequence of Lithospermum erythrorhizon: insights into the phylogenetic relationship among Boraginaceae species and the maternal lineages of purple gromwells.</title>
        <authorList>
            <person name="Okada T."/>
            <person name="Watanabe K."/>
        </authorList>
    </citation>
    <scope>NUCLEOTIDE SEQUENCE [LARGE SCALE GENOMIC DNA]</scope>
</reference>
<name>A0AAV3QQW0_LITER</name>
<sequence length="87" mass="9334">MSPSFPMDSSLIGSKGVKSFKPKLQMIFTTTTSAAAILYDGDIPIWVASNFAGVPSPADSTTAISPSGFRFVLNLDLVWFGSWVQMV</sequence>
<protein>
    <submittedName>
        <fullName evidence="1">Uncharacterized protein</fullName>
    </submittedName>
</protein>